<keyword evidence="5" id="KW-0804">Transcription</keyword>
<dbReference type="InterPro" id="IPR005119">
    <property type="entry name" value="LysR_subst-bd"/>
</dbReference>
<dbReference type="GO" id="GO:0003677">
    <property type="term" value="F:DNA binding"/>
    <property type="evidence" value="ECO:0007669"/>
    <property type="project" value="UniProtKB-KW"/>
</dbReference>
<dbReference type="CDD" id="cd08411">
    <property type="entry name" value="PBP2_OxyR"/>
    <property type="match status" value="1"/>
</dbReference>
<name>A0A0X3U0L4_9RHOB</name>
<comment type="caution">
    <text evidence="7">The sequence shown here is derived from an EMBL/GenBank/DDBJ whole genome shotgun (WGS) entry which is preliminary data.</text>
</comment>
<dbReference type="AlphaFoldDB" id="A0A0X3U0L4"/>
<dbReference type="Gene3D" id="3.40.190.10">
    <property type="entry name" value="Periplasmic binding protein-like II"/>
    <property type="match status" value="2"/>
</dbReference>
<evidence type="ECO:0000256" key="2">
    <source>
        <dbReference type="ARBA" id="ARBA00023015"/>
    </source>
</evidence>
<evidence type="ECO:0000313" key="7">
    <source>
        <dbReference type="EMBL" id="KUJ81399.1"/>
    </source>
</evidence>
<keyword evidence="8" id="KW-1185">Reference proteome</keyword>
<keyword evidence="3" id="KW-0238">DNA-binding</keyword>
<dbReference type="GO" id="GO:0003700">
    <property type="term" value="F:DNA-binding transcription factor activity"/>
    <property type="evidence" value="ECO:0007669"/>
    <property type="project" value="InterPro"/>
</dbReference>
<protein>
    <recommendedName>
        <fullName evidence="6">HTH lysR-type domain-containing protein</fullName>
    </recommendedName>
</protein>
<keyword evidence="4" id="KW-0010">Activator</keyword>
<evidence type="ECO:0000256" key="5">
    <source>
        <dbReference type="ARBA" id="ARBA00023163"/>
    </source>
</evidence>
<dbReference type="EMBL" id="LQBP01000002">
    <property type="protein sequence ID" value="KUJ81399.1"/>
    <property type="molecule type" value="Genomic_DNA"/>
</dbReference>
<dbReference type="RefSeq" id="WP_068333967.1">
    <property type="nucleotide sequence ID" value="NZ_LQBP01000002.1"/>
</dbReference>
<proteinExistence type="inferred from homology"/>
<dbReference type="GO" id="GO:0032993">
    <property type="term" value="C:protein-DNA complex"/>
    <property type="evidence" value="ECO:0007669"/>
    <property type="project" value="TreeGrafter"/>
</dbReference>
<dbReference type="PRINTS" id="PR00039">
    <property type="entry name" value="HTHLYSR"/>
</dbReference>
<dbReference type="PANTHER" id="PTHR30346:SF26">
    <property type="entry name" value="HYDROGEN PEROXIDE-INDUCIBLE GENES ACTIVATOR"/>
    <property type="match status" value="1"/>
</dbReference>
<evidence type="ECO:0000259" key="6">
    <source>
        <dbReference type="PROSITE" id="PS50931"/>
    </source>
</evidence>
<dbReference type="Gene3D" id="1.10.10.10">
    <property type="entry name" value="Winged helix-like DNA-binding domain superfamily/Winged helix DNA-binding domain"/>
    <property type="match status" value="1"/>
</dbReference>
<dbReference type="Proteomes" id="UP000053690">
    <property type="component" value="Unassembled WGS sequence"/>
</dbReference>
<dbReference type="SUPFAM" id="SSF46785">
    <property type="entry name" value="Winged helix' DNA-binding domain"/>
    <property type="match status" value="1"/>
</dbReference>
<dbReference type="InterPro" id="IPR036388">
    <property type="entry name" value="WH-like_DNA-bd_sf"/>
</dbReference>
<reference evidence="8" key="1">
    <citation type="submission" date="2015-12" db="EMBL/GenBank/DDBJ databases">
        <authorList>
            <person name="Zhang G."/>
            <person name="Stingl U."/>
        </authorList>
    </citation>
    <scope>NUCLEOTIDE SEQUENCE [LARGE SCALE GENOMIC DNA]</scope>
    <source>
        <strain evidence="8">ZGT108</strain>
    </source>
</reference>
<dbReference type="SUPFAM" id="SSF53850">
    <property type="entry name" value="Periplasmic binding protein-like II"/>
    <property type="match status" value="1"/>
</dbReference>
<evidence type="ECO:0000256" key="1">
    <source>
        <dbReference type="ARBA" id="ARBA00009437"/>
    </source>
</evidence>
<feature type="domain" description="HTH lysR-type" evidence="6">
    <location>
        <begin position="5"/>
        <end position="62"/>
    </location>
</feature>
<evidence type="ECO:0000256" key="4">
    <source>
        <dbReference type="ARBA" id="ARBA00023159"/>
    </source>
</evidence>
<dbReference type="PROSITE" id="PS50931">
    <property type="entry name" value="HTH_LYSR"/>
    <property type="match status" value="1"/>
</dbReference>
<dbReference type="FunFam" id="1.10.10.10:FF:000001">
    <property type="entry name" value="LysR family transcriptional regulator"/>
    <property type="match status" value="1"/>
</dbReference>
<dbReference type="Pfam" id="PF03466">
    <property type="entry name" value="LysR_substrate"/>
    <property type="match status" value="1"/>
</dbReference>
<comment type="similarity">
    <text evidence="1">Belongs to the LysR transcriptional regulatory family.</text>
</comment>
<dbReference type="PANTHER" id="PTHR30346">
    <property type="entry name" value="TRANSCRIPTIONAL DUAL REGULATOR HCAR-RELATED"/>
    <property type="match status" value="1"/>
</dbReference>
<evidence type="ECO:0000256" key="3">
    <source>
        <dbReference type="ARBA" id="ARBA00023125"/>
    </source>
</evidence>
<dbReference type="InterPro" id="IPR036390">
    <property type="entry name" value="WH_DNA-bd_sf"/>
</dbReference>
<dbReference type="STRING" id="1685378.AVO44_03725"/>
<gene>
    <name evidence="7" type="ORF">AVO44_03725</name>
</gene>
<keyword evidence="2" id="KW-0805">Transcription regulation</keyword>
<dbReference type="Pfam" id="PF00126">
    <property type="entry name" value="HTH_1"/>
    <property type="match status" value="1"/>
</dbReference>
<evidence type="ECO:0000313" key="8">
    <source>
        <dbReference type="Proteomes" id="UP000053690"/>
    </source>
</evidence>
<dbReference type="InterPro" id="IPR000847">
    <property type="entry name" value="LysR_HTH_N"/>
</dbReference>
<accession>A0A0X3U0L4</accession>
<sequence>MASGVTLKQLSYFVALTEAQHYRRAAERLGISQPSLSQQIAGLETTLGVELVERGQRGAILTPGGREILAQARRVLEETEALTALARDASAGVSGTIRLGTSPTLGPYFLPHVMRRLRTSYPSLKLIVRDAAPLVLQEELLLGQHDLILTQLPVRSADVAVERLFREPLKLAVAQDHALSTKSQARDADLAGQDILALTSSYALHNQIVALCEEVGANPRQDYEGTSLDALRQMTALNMGVCFLPALYVRSEVSPDTGDVAILSFRKDRFTRSVGLVWRKRSAHKRTIDSIASVIRSVARDKFAGLVTAV</sequence>
<organism evidence="7 8">
    <name type="scientific">Ruegeria profundi</name>
    <dbReference type="NCBI Taxonomy" id="1685378"/>
    <lineage>
        <taxon>Bacteria</taxon>
        <taxon>Pseudomonadati</taxon>
        <taxon>Pseudomonadota</taxon>
        <taxon>Alphaproteobacteria</taxon>
        <taxon>Rhodobacterales</taxon>
        <taxon>Roseobacteraceae</taxon>
        <taxon>Ruegeria</taxon>
    </lineage>
</organism>